<dbReference type="EMBL" id="JAPDDT010000015">
    <property type="protein sequence ID" value="MCW1925661.1"/>
    <property type="molecule type" value="Genomic_DNA"/>
</dbReference>
<evidence type="ECO:0000259" key="1">
    <source>
        <dbReference type="Pfam" id="PF14238"/>
    </source>
</evidence>
<comment type="caution">
    <text evidence="2">The sequence shown here is derived from an EMBL/GenBank/DDBJ whole genome shotgun (WGS) entry which is preliminary data.</text>
</comment>
<gene>
    <name evidence="2" type="ORF">OKA05_24090</name>
</gene>
<keyword evidence="3" id="KW-1185">Reference proteome</keyword>
<proteinExistence type="predicted"/>
<organism evidence="2 3">
    <name type="scientific">Luteolibacter arcticus</name>
    <dbReference type="NCBI Taxonomy" id="1581411"/>
    <lineage>
        <taxon>Bacteria</taxon>
        <taxon>Pseudomonadati</taxon>
        <taxon>Verrucomicrobiota</taxon>
        <taxon>Verrucomicrobiia</taxon>
        <taxon>Verrucomicrobiales</taxon>
        <taxon>Verrucomicrobiaceae</taxon>
        <taxon>Luteolibacter</taxon>
    </lineage>
</organism>
<protein>
    <submittedName>
        <fullName evidence="2">DUF4340 domain-containing protein</fullName>
    </submittedName>
</protein>
<name>A0ABT3GQA8_9BACT</name>
<sequence>MRSISFTLLLIVVTVAAALTASLRFSEGSLDRLLGPKTTVTGDRLYDFDPQKIHRILLSGNGVKAECIFEKGIWRVAKPWADRMDPSAADGILNFTLGTRVEDIIPEGKIDTVKAGLIEGTIGVRIEDKDGNSLATYLLGRKTEWLHRDPKTKEEIPTVFLQPQDGEHGGYIYATTGDIHFLFRDGLRHLRDHHPLFFNPVALQSVRIQSAESEVVLSRTGAKAPWLITKPLELLTDETAVNKLLADLYLLRAVKIAERSEVTLPADDVNGRQRIAIKHFGQPEEVVMEIMPPATPEADTVFATVSDRPGTVFELRLKPLAPTLATDGTPATKIPVEDLVSIAGLPDTVNELRDPRLTDLKVVDIQGILISPATSEEIALACPKGGRWQVQNPAGRMEPLNEMSLYRLLKAVTETKVIGFPSDAAVDLTPYGLDRPALKLRIVTNAEKVVDLHFGQGRDGTWHAMHAGVPRVMKLDDAFINEISTKIWQWRQPDVLNIASFDLAFIERQMEGSPDLKLGYRWNDESWTAHEGDTDRSAELITERANRLLDPLLKLRGDSWLAADDANARAALAKPAMRFTLGIKLRDADNEEAGIQRREILLAPASDSRQNRFFFGRISSEPQPFIISSDTVARLAVDLFGDD</sequence>
<accession>A0ABT3GQA8</accession>
<dbReference type="RefSeq" id="WP_264489767.1">
    <property type="nucleotide sequence ID" value="NZ_JAPDDT010000015.1"/>
</dbReference>
<feature type="domain" description="DUF4340" evidence="1">
    <location>
        <begin position="399"/>
        <end position="568"/>
    </location>
</feature>
<evidence type="ECO:0000313" key="2">
    <source>
        <dbReference type="EMBL" id="MCW1925661.1"/>
    </source>
</evidence>
<dbReference type="Proteomes" id="UP001320876">
    <property type="component" value="Unassembled WGS sequence"/>
</dbReference>
<evidence type="ECO:0000313" key="3">
    <source>
        <dbReference type="Proteomes" id="UP001320876"/>
    </source>
</evidence>
<reference evidence="2 3" key="1">
    <citation type="submission" date="2022-10" db="EMBL/GenBank/DDBJ databases">
        <title>Luteolibacter arcticus strain CCTCC AB 2014275, whole genome shotgun sequencing project.</title>
        <authorList>
            <person name="Zhao G."/>
            <person name="Shen L."/>
        </authorList>
    </citation>
    <scope>NUCLEOTIDE SEQUENCE [LARGE SCALE GENOMIC DNA]</scope>
    <source>
        <strain evidence="2 3">CCTCC AB 2014275</strain>
    </source>
</reference>
<dbReference type="InterPro" id="IPR025641">
    <property type="entry name" value="DUF4340"/>
</dbReference>
<dbReference type="Pfam" id="PF14238">
    <property type="entry name" value="DUF4340"/>
    <property type="match status" value="1"/>
</dbReference>